<evidence type="ECO:0000313" key="2">
    <source>
        <dbReference type="EMBL" id="QIX94036.1"/>
    </source>
</evidence>
<protein>
    <submittedName>
        <fullName evidence="2">Transposase</fullName>
    </submittedName>
</protein>
<gene>
    <name evidence="2" type="ORF">FOC47_09990</name>
</gene>
<proteinExistence type="predicted"/>
<dbReference type="SUPFAM" id="SSF53098">
    <property type="entry name" value="Ribonuclease H-like"/>
    <property type="match status" value="1"/>
</dbReference>
<name>A0AAP9M4N7_9FIRM</name>
<dbReference type="Proteomes" id="UP000501069">
    <property type="component" value="Chromosome"/>
</dbReference>
<reference evidence="2 3" key="1">
    <citation type="submission" date="2019-11" db="EMBL/GenBank/DDBJ databases">
        <title>FDA dAtabase for Regulatory Grade micrObial Sequences (FDA-ARGOS): Supporting development and validation of Infectious Disease Dx tests.</title>
        <authorList>
            <person name="Turner S."/>
            <person name="Byrd R."/>
            <person name="Tallon L."/>
            <person name="Sadzewicz L."/>
            <person name="Vavikolanu K."/>
            <person name="Mehta A."/>
            <person name="Aluvathingal J."/>
            <person name="Nadendla S."/>
            <person name="Myers T."/>
            <person name="Yan Y."/>
            <person name="Sichtig H."/>
        </authorList>
    </citation>
    <scope>NUCLEOTIDE SEQUENCE [LARGE SCALE GENOMIC DNA]</scope>
    <source>
        <strain evidence="2 3">FDAARGOS_739</strain>
    </source>
</reference>
<feature type="domain" description="Transposase IS701-like DDE" evidence="1">
    <location>
        <begin position="21"/>
        <end position="236"/>
    </location>
</feature>
<dbReference type="EMBL" id="CP050964">
    <property type="protein sequence ID" value="QIX94036.1"/>
    <property type="molecule type" value="Genomic_DNA"/>
</dbReference>
<evidence type="ECO:0000259" key="1">
    <source>
        <dbReference type="Pfam" id="PF13546"/>
    </source>
</evidence>
<dbReference type="AlphaFoldDB" id="A0AAP9M4N7"/>
<accession>A0AAP9M4N7</accession>
<organism evidence="2 3">
    <name type="scientific">Enterocloster clostridioformis</name>
    <dbReference type="NCBI Taxonomy" id="1531"/>
    <lineage>
        <taxon>Bacteria</taxon>
        <taxon>Bacillati</taxon>
        <taxon>Bacillota</taxon>
        <taxon>Clostridia</taxon>
        <taxon>Lachnospirales</taxon>
        <taxon>Lachnospiraceae</taxon>
        <taxon>Enterocloster</taxon>
    </lineage>
</organism>
<sequence length="430" mass="49840">MYFKTFSSPTAETLFLLALSILAMESADSIRSLYRHFLSAITQKSLAAFYYACSHSKADYSRFMNVTASLALKLIPDSLKSQPVFFCIDDTMISKFGRKFEDVSKLFDHAAHNGSNYLNGHCFVSLMLCIPIWSNRRIAYLAVPLGYRMWQKKQSKLELAAAMVRQVMPSFASQKNVIILCDSWYAKKNLACIVDEYPNLDLICNARTDSVIYDLAPQPTGRRGRPAKHGERLSIKEDFTLSAEKIGDYYMGVRRVLTNIFGQRKVLAYVTSTEKTGGSRRLFFSTIFPEQMQIFCAWQEKAPLNQTGSERMQFIPLLCYTFRWNIEVSYYEQKTFWSLCSYMLRSRKGIEMLVNLINISYCAMKILPYQEESFSKYRTESVQEFRFALSEQIRQQVFYTTFVRNIETSIKSSVVMKALKQLIRQQCWHL</sequence>
<dbReference type="InterPro" id="IPR012337">
    <property type="entry name" value="RNaseH-like_sf"/>
</dbReference>
<evidence type="ECO:0000313" key="3">
    <source>
        <dbReference type="Proteomes" id="UP000501069"/>
    </source>
</evidence>
<dbReference type="Pfam" id="PF13546">
    <property type="entry name" value="DDE_5"/>
    <property type="match status" value="1"/>
</dbReference>
<dbReference type="InterPro" id="IPR038721">
    <property type="entry name" value="IS701-like_DDE_dom"/>
</dbReference>